<dbReference type="OrthoDB" id="2610923at2759"/>
<organism evidence="1 2">
    <name type="scientific">Gossypium gossypioides</name>
    <name type="common">Mexican cotton</name>
    <name type="synonym">Selera gossypioides</name>
    <dbReference type="NCBI Taxonomy" id="34282"/>
    <lineage>
        <taxon>Eukaryota</taxon>
        <taxon>Viridiplantae</taxon>
        <taxon>Streptophyta</taxon>
        <taxon>Embryophyta</taxon>
        <taxon>Tracheophyta</taxon>
        <taxon>Spermatophyta</taxon>
        <taxon>Magnoliopsida</taxon>
        <taxon>eudicotyledons</taxon>
        <taxon>Gunneridae</taxon>
        <taxon>Pentapetalae</taxon>
        <taxon>rosids</taxon>
        <taxon>malvids</taxon>
        <taxon>Malvales</taxon>
        <taxon>Malvaceae</taxon>
        <taxon>Malvoideae</taxon>
        <taxon>Gossypium</taxon>
    </lineage>
</organism>
<dbReference type="AlphaFoldDB" id="A0A7J9D1S1"/>
<dbReference type="EMBL" id="JABEZY010263252">
    <property type="protein sequence ID" value="MBA0754672.1"/>
    <property type="molecule type" value="Genomic_DNA"/>
</dbReference>
<reference evidence="1 2" key="1">
    <citation type="journal article" date="2019" name="Genome Biol. Evol.">
        <title>Insights into the evolution of the New World diploid cottons (Gossypium, subgenus Houzingenia) based on genome sequencing.</title>
        <authorList>
            <person name="Grover C.E."/>
            <person name="Arick M.A. 2nd"/>
            <person name="Thrash A."/>
            <person name="Conover J.L."/>
            <person name="Sanders W.S."/>
            <person name="Peterson D.G."/>
            <person name="Frelichowski J.E."/>
            <person name="Scheffler J.A."/>
            <person name="Scheffler B.E."/>
            <person name="Wendel J.F."/>
        </authorList>
    </citation>
    <scope>NUCLEOTIDE SEQUENCE [LARGE SCALE GENOMIC DNA]</scope>
    <source>
        <strain evidence="1">5</strain>
        <tissue evidence="1">Leaf</tissue>
    </source>
</reference>
<sequence>MLEYALYYEDVLDYWGQQDKDYQIFALSNEEWGNVVILCKIWKVFYDVTCVFSGSNYPTVIFILEGFRRFTRSMFSSLAGSSNVSDNDHVDSSLHQLNVN</sequence>
<name>A0A7J9D1S1_GOSGO</name>
<protein>
    <submittedName>
        <fullName evidence="1">Uncharacterized protein</fullName>
    </submittedName>
</protein>
<proteinExistence type="predicted"/>
<gene>
    <name evidence="1" type="ORF">Gogos_020984</name>
</gene>
<dbReference type="Proteomes" id="UP000593579">
    <property type="component" value="Unassembled WGS sequence"/>
</dbReference>
<evidence type="ECO:0000313" key="2">
    <source>
        <dbReference type="Proteomes" id="UP000593579"/>
    </source>
</evidence>
<keyword evidence="2" id="KW-1185">Reference proteome</keyword>
<comment type="caution">
    <text evidence="1">The sequence shown here is derived from an EMBL/GenBank/DDBJ whole genome shotgun (WGS) entry which is preliminary data.</text>
</comment>
<feature type="non-terminal residue" evidence="1">
    <location>
        <position position="1"/>
    </location>
</feature>
<accession>A0A7J9D1S1</accession>
<evidence type="ECO:0000313" key="1">
    <source>
        <dbReference type="EMBL" id="MBA0754672.1"/>
    </source>
</evidence>